<dbReference type="SMART" id="SM00855">
    <property type="entry name" value="PGAM"/>
    <property type="match status" value="1"/>
</dbReference>
<feature type="region of interest" description="Disordered" evidence="1">
    <location>
        <begin position="356"/>
        <end position="448"/>
    </location>
</feature>
<dbReference type="Pfam" id="PF00300">
    <property type="entry name" value="His_Phos_1"/>
    <property type="match status" value="1"/>
</dbReference>
<protein>
    <recommendedName>
        <fullName evidence="4">Phosphoglycerate mutase-like protein</fullName>
    </recommendedName>
</protein>
<dbReference type="CDD" id="cd07067">
    <property type="entry name" value="HP_PGM_like"/>
    <property type="match status" value="1"/>
</dbReference>
<feature type="compositionally biased region" description="Basic and acidic residues" evidence="1">
    <location>
        <begin position="415"/>
        <end position="427"/>
    </location>
</feature>
<feature type="region of interest" description="Disordered" evidence="1">
    <location>
        <begin position="1"/>
        <end position="25"/>
    </location>
</feature>
<dbReference type="Gene3D" id="3.40.50.1240">
    <property type="entry name" value="Phosphoglycerate mutase-like"/>
    <property type="match status" value="1"/>
</dbReference>
<organism evidence="2 3">
    <name type="scientific">Ascobolus immersus RN42</name>
    <dbReference type="NCBI Taxonomy" id="1160509"/>
    <lineage>
        <taxon>Eukaryota</taxon>
        <taxon>Fungi</taxon>
        <taxon>Dikarya</taxon>
        <taxon>Ascomycota</taxon>
        <taxon>Pezizomycotina</taxon>
        <taxon>Pezizomycetes</taxon>
        <taxon>Pezizales</taxon>
        <taxon>Ascobolaceae</taxon>
        <taxon>Ascobolus</taxon>
    </lineage>
</organism>
<dbReference type="PANTHER" id="PTHR48100">
    <property type="entry name" value="BROAD-SPECIFICITY PHOSPHATASE YOR283W-RELATED"/>
    <property type="match status" value="1"/>
</dbReference>
<dbReference type="AlphaFoldDB" id="A0A3N4HWM8"/>
<dbReference type="GO" id="GO:0016791">
    <property type="term" value="F:phosphatase activity"/>
    <property type="evidence" value="ECO:0007669"/>
    <property type="project" value="TreeGrafter"/>
</dbReference>
<dbReference type="Proteomes" id="UP000275078">
    <property type="component" value="Unassembled WGS sequence"/>
</dbReference>
<evidence type="ECO:0000313" key="3">
    <source>
        <dbReference type="Proteomes" id="UP000275078"/>
    </source>
</evidence>
<evidence type="ECO:0008006" key="4">
    <source>
        <dbReference type="Google" id="ProtNLM"/>
    </source>
</evidence>
<dbReference type="InterPro" id="IPR050275">
    <property type="entry name" value="PGM_Phosphatase"/>
</dbReference>
<dbReference type="GO" id="GO:0005737">
    <property type="term" value="C:cytoplasm"/>
    <property type="evidence" value="ECO:0007669"/>
    <property type="project" value="TreeGrafter"/>
</dbReference>
<evidence type="ECO:0000313" key="2">
    <source>
        <dbReference type="EMBL" id="RPA78273.1"/>
    </source>
</evidence>
<proteinExistence type="predicted"/>
<name>A0A3N4HWM8_ASCIM</name>
<sequence>MPSSTTSTTTSSPSTASTTSTLPTPTGRIFLIRHCQSIHNSTRNFSLPDPGLSAHGEAQASSLYFPHTSTIGLIISSPLKRAIQTTLLGFRHVLDERYYAPQKRAKSAGMRGRFDAVRGGRGVKEGKKIGREMQHTLRKLVCTPSTSGSDALYTANDPASRFLPVEETTLGQQMYHAGAIVPAGVENGIPLALEVDLQERSDAPCATGSSRSRLEGEFPTLDFSNLGRRWNRKRGGQAASPEAIKERAARIKRKLHQQLMELEEVEVGRKVLRDVGFGLHEPGEGVGRKDIAVVSHNVFMKVMLWDKDFRLGNGEYLCCRMVGDEDSLGGLKLVPVDEVTDERLDLSVYCGDRGRRSRRVDRSDGDAGGSALKVGDSERTNAERRYEERNVEDSERTNAEKRYEERRNGLTGGRVRVERSVVDETRSEGGGGQRFRRGDVSTLVVSEA</sequence>
<feature type="compositionally biased region" description="Basic and acidic residues" evidence="1">
    <location>
        <begin position="375"/>
        <end position="408"/>
    </location>
</feature>
<evidence type="ECO:0000256" key="1">
    <source>
        <dbReference type="SAM" id="MobiDB-lite"/>
    </source>
</evidence>
<keyword evidence="3" id="KW-1185">Reference proteome</keyword>
<accession>A0A3N4HWM8</accession>
<dbReference type="InterPro" id="IPR029033">
    <property type="entry name" value="His_PPase_superfam"/>
</dbReference>
<reference evidence="2 3" key="1">
    <citation type="journal article" date="2018" name="Nat. Ecol. Evol.">
        <title>Pezizomycetes genomes reveal the molecular basis of ectomycorrhizal truffle lifestyle.</title>
        <authorList>
            <person name="Murat C."/>
            <person name="Payen T."/>
            <person name="Noel B."/>
            <person name="Kuo A."/>
            <person name="Morin E."/>
            <person name="Chen J."/>
            <person name="Kohler A."/>
            <person name="Krizsan K."/>
            <person name="Balestrini R."/>
            <person name="Da Silva C."/>
            <person name="Montanini B."/>
            <person name="Hainaut M."/>
            <person name="Levati E."/>
            <person name="Barry K.W."/>
            <person name="Belfiori B."/>
            <person name="Cichocki N."/>
            <person name="Clum A."/>
            <person name="Dockter R.B."/>
            <person name="Fauchery L."/>
            <person name="Guy J."/>
            <person name="Iotti M."/>
            <person name="Le Tacon F."/>
            <person name="Lindquist E.A."/>
            <person name="Lipzen A."/>
            <person name="Malagnac F."/>
            <person name="Mello A."/>
            <person name="Molinier V."/>
            <person name="Miyauchi S."/>
            <person name="Poulain J."/>
            <person name="Riccioni C."/>
            <person name="Rubini A."/>
            <person name="Sitrit Y."/>
            <person name="Splivallo R."/>
            <person name="Traeger S."/>
            <person name="Wang M."/>
            <person name="Zifcakova L."/>
            <person name="Wipf D."/>
            <person name="Zambonelli A."/>
            <person name="Paolocci F."/>
            <person name="Nowrousian M."/>
            <person name="Ottonello S."/>
            <person name="Baldrian P."/>
            <person name="Spatafora J.W."/>
            <person name="Henrissat B."/>
            <person name="Nagy L.G."/>
            <person name="Aury J.M."/>
            <person name="Wincker P."/>
            <person name="Grigoriev I.V."/>
            <person name="Bonfante P."/>
            <person name="Martin F.M."/>
        </authorList>
    </citation>
    <scope>NUCLEOTIDE SEQUENCE [LARGE SCALE GENOMIC DNA]</scope>
    <source>
        <strain evidence="2 3">RN42</strain>
    </source>
</reference>
<gene>
    <name evidence="2" type="ORF">BJ508DRAFT_416612</name>
</gene>
<dbReference type="InterPro" id="IPR013078">
    <property type="entry name" value="His_Pase_superF_clade-1"/>
</dbReference>
<dbReference type="SUPFAM" id="SSF53254">
    <property type="entry name" value="Phosphoglycerate mutase-like"/>
    <property type="match status" value="1"/>
</dbReference>
<dbReference type="PANTHER" id="PTHR48100:SF54">
    <property type="entry name" value="PHOSPHATASE SPAC5H10.03-RELATED"/>
    <property type="match status" value="1"/>
</dbReference>
<dbReference type="EMBL" id="ML119713">
    <property type="protein sequence ID" value="RPA78273.1"/>
    <property type="molecule type" value="Genomic_DNA"/>
</dbReference>
<dbReference type="OrthoDB" id="496981at2759"/>